<evidence type="ECO:0008006" key="3">
    <source>
        <dbReference type="Google" id="ProtNLM"/>
    </source>
</evidence>
<dbReference type="SFLD" id="SFLDG01129">
    <property type="entry name" value="C1.5:_HAD__Beta-PGM__Phosphata"/>
    <property type="match status" value="1"/>
</dbReference>
<dbReference type="Pfam" id="PF00702">
    <property type="entry name" value="Hydrolase"/>
    <property type="match status" value="1"/>
</dbReference>
<name>A0A8J3BZP5_9ACTN</name>
<proteinExistence type="predicted"/>
<dbReference type="Gene3D" id="3.40.50.1000">
    <property type="entry name" value="HAD superfamily/HAD-like"/>
    <property type="match status" value="1"/>
</dbReference>
<evidence type="ECO:0000313" key="1">
    <source>
        <dbReference type="EMBL" id="GGK89587.1"/>
    </source>
</evidence>
<dbReference type="EMBL" id="BMMX01000008">
    <property type="protein sequence ID" value="GGK89587.1"/>
    <property type="molecule type" value="Genomic_DNA"/>
</dbReference>
<dbReference type="AlphaFoldDB" id="A0A8J3BZP5"/>
<dbReference type="InterPro" id="IPR036412">
    <property type="entry name" value="HAD-like_sf"/>
</dbReference>
<dbReference type="SFLD" id="SFLDS00003">
    <property type="entry name" value="Haloacid_Dehalogenase"/>
    <property type="match status" value="1"/>
</dbReference>
<dbReference type="NCBIfam" id="TIGR01509">
    <property type="entry name" value="HAD-SF-IA-v3"/>
    <property type="match status" value="1"/>
</dbReference>
<organism evidence="1 2">
    <name type="scientific">Mangrovihabitans endophyticus</name>
    <dbReference type="NCBI Taxonomy" id="1751298"/>
    <lineage>
        <taxon>Bacteria</taxon>
        <taxon>Bacillati</taxon>
        <taxon>Actinomycetota</taxon>
        <taxon>Actinomycetes</taxon>
        <taxon>Micromonosporales</taxon>
        <taxon>Micromonosporaceae</taxon>
        <taxon>Mangrovihabitans</taxon>
    </lineage>
</organism>
<dbReference type="RefSeq" id="WP_189079280.1">
    <property type="nucleotide sequence ID" value="NZ_BMMX01000008.1"/>
</dbReference>
<sequence length="204" mass="22398">MPLREPARALLIDFDGVLRQWDPAFPATVESRHGLQPDVLMSTAMDGELLRPAVAGELTDAEWMAAVAARLPLPTADATAAVAEWQKYRGYVDAEVLAFIREVRAAGRPVGLATNATDLLRDDLAALELTDEFDHVISSWELKVHKPAAEFFQRACETLGVEPSRVLFVDDEDRAVGGARAANLPAYRWSGSDGLRYLRKALDL</sequence>
<dbReference type="PRINTS" id="PR00413">
    <property type="entry name" value="HADHALOGNASE"/>
</dbReference>
<dbReference type="SUPFAM" id="SSF56784">
    <property type="entry name" value="HAD-like"/>
    <property type="match status" value="1"/>
</dbReference>
<reference evidence="1" key="1">
    <citation type="journal article" date="2014" name="Int. J. Syst. Evol. Microbiol.">
        <title>Complete genome sequence of Corynebacterium casei LMG S-19264T (=DSM 44701T), isolated from a smear-ripened cheese.</title>
        <authorList>
            <consortium name="US DOE Joint Genome Institute (JGI-PGF)"/>
            <person name="Walter F."/>
            <person name="Albersmeier A."/>
            <person name="Kalinowski J."/>
            <person name="Ruckert C."/>
        </authorList>
    </citation>
    <scope>NUCLEOTIDE SEQUENCE</scope>
    <source>
        <strain evidence="1">CGMCC 4.7299</strain>
    </source>
</reference>
<dbReference type="PANTHER" id="PTHR43611:SF3">
    <property type="entry name" value="FLAVIN MONONUCLEOTIDE HYDROLASE 1, CHLOROPLATIC"/>
    <property type="match status" value="1"/>
</dbReference>
<gene>
    <name evidence="1" type="ORF">GCM10012284_24370</name>
</gene>
<keyword evidence="2" id="KW-1185">Reference proteome</keyword>
<dbReference type="PANTHER" id="PTHR43611">
    <property type="entry name" value="ALPHA-D-GLUCOSE 1-PHOSPHATE PHOSPHATASE"/>
    <property type="match status" value="1"/>
</dbReference>
<accession>A0A8J3BZP5</accession>
<dbReference type="Proteomes" id="UP000656042">
    <property type="component" value="Unassembled WGS sequence"/>
</dbReference>
<comment type="caution">
    <text evidence="1">The sequence shown here is derived from an EMBL/GenBank/DDBJ whole genome shotgun (WGS) entry which is preliminary data.</text>
</comment>
<reference evidence="1" key="2">
    <citation type="submission" date="2020-09" db="EMBL/GenBank/DDBJ databases">
        <authorList>
            <person name="Sun Q."/>
            <person name="Zhou Y."/>
        </authorList>
    </citation>
    <scope>NUCLEOTIDE SEQUENCE</scope>
    <source>
        <strain evidence="1">CGMCC 4.7299</strain>
    </source>
</reference>
<protein>
    <recommendedName>
        <fullName evidence="3">Hydrolase of the HAD superfamily</fullName>
    </recommendedName>
</protein>
<dbReference type="InterPro" id="IPR006439">
    <property type="entry name" value="HAD-SF_hydro_IA"/>
</dbReference>
<evidence type="ECO:0000313" key="2">
    <source>
        <dbReference type="Proteomes" id="UP000656042"/>
    </source>
</evidence>
<dbReference type="InterPro" id="IPR023214">
    <property type="entry name" value="HAD_sf"/>
</dbReference>